<feature type="transmembrane region" description="Helical" evidence="1">
    <location>
        <begin position="121"/>
        <end position="141"/>
    </location>
</feature>
<feature type="transmembrane region" description="Helical" evidence="1">
    <location>
        <begin position="41"/>
        <end position="60"/>
    </location>
</feature>
<comment type="caution">
    <text evidence="3">The sequence shown here is derived from an EMBL/GenBank/DDBJ whole genome shotgun (WGS) entry which is preliminary data.</text>
</comment>
<evidence type="ECO:0000256" key="1">
    <source>
        <dbReference type="SAM" id="Phobius"/>
    </source>
</evidence>
<dbReference type="InterPro" id="IPR009936">
    <property type="entry name" value="DUF1468"/>
</dbReference>
<keyword evidence="1" id="KW-0812">Transmembrane</keyword>
<organism evidence="3 4">
    <name type="scientific">Ramlibacter agri</name>
    <dbReference type="NCBI Taxonomy" id="2728837"/>
    <lineage>
        <taxon>Bacteria</taxon>
        <taxon>Pseudomonadati</taxon>
        <taxon>Pseudomonadota</taxon>
        <taxon>Betaproteobacteria</taxon>
        <taxon>Burkholderiales</taxon>
        <taxon>Comamonadaceae</taxon>
        <taxon>Ramlibacter</taxon>
    </lineage>
</organism>
<sequence>MLSRRSLEISTAATLAAFAGAVIAGALQLDTGWASTGPQSGYVPLRLGAMLLAVSLLLLVQAARTASPGTFATREQLARCLALLLPTLVMVFAMAWLGTYLTAAVYLAFMARRHGGLGWGRAAALGLVASVVTFLTFELWFGVPLAKGPIETWLGY</sequence>
<feature type="transmembrane region" description="Helical" evidence="1">
    <location>
        <begin position="12"/>
        <end position="29"/>
    </location>
</feature>
<evidence type="ECO:0000259" key="2">
    <source>
        <dbReference type="Pfam" id="PF07331"/>
    </source>
</evidence>
<feature type="domain" description="DUF1468" evidence="2">
    <location>
        <begin position="12"/>
        <end position="145"/>
    </location>
</feature>
<keyword evidence="4" id="KW-1185">Reference proteome</keyword>
<dbReference type="Proteomes" id="UP000541185">
    <property type="component" value="Unassembled WGS sequence"/>
</dbReference>
<name>A0A848GZQ2_9BURK</name>
<keyword evidence="1" id="KW-1133">Transmembrane helix</keyword>
<accession>A0A848GZQ2</accession>
<reference evidence="3 4" key="1">
    <citation type="submission" date="2020-04" db="EMBL/GenBank/DDBJ databases">
        <title>Ramlibacter sp. G-1-2-2 isolated from soil.</title>
        <authorList>
            <person name="Dahal R.H."/>
        </authorList>
    </citation>
    <scope>NUCLEOTIDE SEQUENCE [LARGE SCALE GENOMIC DNA]</scope>
    <source>
        <strain evidence="3 4">G-1-2-2</strain>
    </source>
</reference>
<evidence type="ECO:0000313" key="3">
    <source>
        <dbReference type="EMBL" id="NML44045.1"/>
    </source>
</evidence>
<dbReference type="EMBL" id="JABBFX010000001">
    <property type="protein sequence ID" value="NML44045.1"/>
    <property type="molecule type" value="Genomic_DNA"/>
</dbReference>
<gene>
    <name evidence="3" type="ORF">HHL11_09815</name>
</gene>
<feature type="transmembrane region" description="Helical" evidence="1">
    <location>
        <begin position="81"/>
        <end position="109"/>
    </location>
</feature>
<protein>
    <submittedName>
        <fullName evidence="3">Tripartite tricarboxylate transporter TctB family protein</fullName>
    </submittedName>
</protein>
<evidence type="ECO:0000313" key="4">
    <source>
        <dbReference type="Proteomes" id="UP000541185"/>
    </source>
</evidence>
<keyword evidence="1" id="KW-0472">Membrane</keyword>
<dbReference type="AlphaFoldDB" id="A0A848GZQ2"/>
<proteinExistence type="predicted"/>
<dbReference type="Pfam" id="PF07331">
    <property type="entry name" value="TctB"/>
    <property type="match status" value="1"/>
</dbReference>